<reference evidence="1 2" key="1">
    <citation type="submission" date="2020-07" db="EMBL/GenBank/DDBJ databases">
        <title>Huge and variable diversity of episymbiotic CPR bacteria and DPANN archaea in groundwater ecosystems.</title>
        <authorList>
            <person name="He C.Y."/>
            <person name="Keren R."/>
            <person name="Whittaker M."/>
            <person name="Farag I.F."/>
            <person name="Doudna J."/>
            <person name="Cate J.H.D."/>
            <person name="Banfield J.F."/>
        </authorList>
    </citation>
    <scope>NUCLEOTIDE SEQUENCE [LARGE SCALE GENOMIC DNA]</scope>
    <source>
        <strain evidence="1">NC_groundwater_70_Ag_B-0.1um_54_66</strain>
    </source>
</reference>
<dbReference type="Proteomes" id="UP000595362">
    <property type="component" value="Chromosome"/>
</dbReference>
<evidence type="ECO:0000313" key="2">
    <source>
        <dbReference type="Proteomes" id="UP000595362"/>
    </source>
</evidence>
<proteinExistence type="predicted"/>
<evidence type="ECO:0000313" key="1">
    <source>
        <dbReference type="EMBL" id="QQG35947.1"/>
    </source>
</evidence>
<dbReference type="AlphaFoldDB" id="A0A7T5R1R5"/>
<accession>A0A7T5R1R5</accession>
<organism evidence="1 2">
    <name type="scientific">Micavibrio aeruginosavorus</name>
    <dbReference type="NCBI Taxonomy" id="349221"/>
    <lineage>
        <taxon>Bacteria</taxon>
        <taxon>Pseudomonadati</taxon>
        <taxon>Bdellovibrionota</taxon>
        <taxon>Bdellovibrionia</taxon>
        <taxon>Bdellovibrionales</taxon>
        <taxon>Pseudobdellovibrionaceae</taxon>
        <taxon>Micavibrio</taxon>
    </lineage>
</organism>
<dbReference type="EMBL" id="CP066681">
    <property type="protein sequence ID" value="QQG35947.1"/>
    <property type="molecule type" value="Genomic_DNA"/>
</dbReference>
<gene>
    <name evidence="1" type="ORF">HYS17_10670</name>
</gene>
<protein>
    <submittedName>
        <fullName evidence="1">Uncharacterized protein</fullName>
    </submittedName>
</protein>
<name>A0A7T5R1R5_9BACT</name>
<sequence>MPQTYLTEYFMVCGLPVAAVKTNDGKLLQTWAADKAQGRLRRDARLLADIESDSRVRPMLKTDFDRYCQKHRIDPAVPERAVLQTLTLMKGSVLALSVSREEENGCYMRTAMLAI</sequence>